<dbReference type="InterPro" id="IPR002112">
    <property type="entry name" value="Leuzip_Jun"/>
</dbReference>
<protein>
    <submittedName>
        <fullName evidence="9">Transcription factor atf21</fullName>
    </submittedName>
</protein>
<feature type="region of interest" description="Disordered" evidence="7">
    <location>
        <begin position="68"/>
        <end position="115"/>
    </location>
</feature>
<reference evidence="9 10" key="1">
    <citation type="submission" date="2016-03" db="EMBL/GenBank/DDBJ databases">
        <title>Choanephora cucurbitarum.</title>
        <authorList>
            <person name="Min B."/>
            <person name="Park H."/>
            <person name="Park J.-H."/>
            <person name="Shin H.-D."/>
            <person name="Choi I.-G."/>
        </authorList>
    </citation>
    <scope>NUCLEOTIDE SEQUENCE [LARGE SCALE GENOMIC DNA]</scope>
    <source>
        <strain evidence="9 10">KUS-F28377</strain>
    </source>
</reference>
<dbReference type="InParanoid" id="A0A1C7N318"/>
<keyword evidence="5" id="KW-0539">Nucleus</keyword>
<proteinExistence type="predicted"/>
<evidence type="ECO:0000256" key="1">
    <source>
        <dbReference type="ARBA" id="ARBA00004123"/>
    </source>
</evidence>
<dbReference type="EMBL" id="LUGH01000647">
    <property type="protein sequence ID" value="OBZ83525.1"/>
    <property type="molecule type" value="Genomic_DNA"/>
</dbReference>
<keyword evidence="2" id="KW-0805">Transcription regulation</keyword>
<feature type="compositionally biased region" description="Pro residues" evidence="7">
    <location>
        <begin position="93"/>
        <end position="103"/>
    </location>
</feature>
<dbReference type="AlphaFoldDB" id="A0A1C7N318"/>
<keyword evidence="10" id="KW-1185">Reference proteome</keyword>
<keyword evidence="4" id="KW-0804">Transcription</keyword>
<feature type="coiled-coil region" evidence="6">
    <location>
        <begin position="132"/>
        <end position="166"/>
    </location>
</feature>
<dbReference type="GO" id="GO:0005634">
    <property type="term" value="C:nucleus"/>
    <property type="evidence" value="ECO:0007669"/>
    <property type="project" value="UniProtKB-SubCell"/>
</dbReference>
<accession>A0A1C7N318</accession>
<dbReference type="PROSITE" id="PS00036">
    <property type="entry name" value="BZIP_BASIC"/>
    <property type="match status" value="1"/>
</dbReference>
<dbReference type="STRING" id="101091.A0A1C7N318"/>
<dbReference type="PANTHER" id="PTHR19304">
    <property type="entry name" value="CYCLIC-AMP RESPONSE ELEMENT BINDING PROTEIN"/>
    <property type="match status" value="1"/>
</dbReference>
<dbReference type="CDD" id="cd14687">
    <property type="entry name" value="bZIP_ATF2"/>
    <property type="match status" value="1"/>
</dbReference>
<evidence type="ECO:0000313" key="10">
    <source>
        <dbReference type="Proteomes" id="UP000093000"/>
    </source>
</evidence>
<dbReference type="InterPro" id="IPR051027">
    <property type="entry name" value="bZIP_transcription_factors"/>
</dbReference>
<dbReference type="InterPro" id="IPR004827">
    <property type="entry name" value="bZIP"/>
</dbReference>
<dbReference type="PROSITE" id="PS50217">
    <property type="entry name" value="BZIP"/>
    <property type="match status" value="1"/>
</dbReference>
<dbReference type="InterPro" id="IPR046347">
    <property type="entry name" value="bZIP_sf"/>
</dbReference>
<keyword evidence="6" id="KW-0175">Coiled coil</keyword>
<dbReference type="SUPFAM" id="SSF57959">
    <property type="entry name" value="Leucine zipper domain"/>
    <property type="match status" value="1"/>
</dbReference>
<evidence type="ECO:0000256" key="7">
    <source>
        <dbReference type="SAM" id="MobiDB-lite"/>
    </source>
</evidence>
<dbReference type="Proteomes" id="UP000093000">
    <property type="component" value="Unassembled WGS sequence"/>
</dbReference>
<dbReference type="GO" id="GO:0003677">
    <property type="term" value="F:DNA binding"/>
    <property type="evidence" value="ECO:0007669"/>
    <property type="project" value="UniProtKB-KW"/>
</dbReference>
<dbReference type="PRINTS" id="PR00043">
    <property type="entry name" value="LEUZIPPRJUN"/>
</dbReference>
<evidence type="ECO:0000256" key="6">
    <source>
        <dbReference type="SAM" id="Coils"/>
    </source>
</evidence>
<dbReference type="GO" id="GO:0003700">
    <property type="term" value="F:DNA-binding transcription factor activity"/>
    <property type="evidence" value="ECO:0007669"/>
    <property type="project" value="InterPro"/>
</dbReference>
<organism evidence="9 10">
    <name type="scientific">Choanephora cucurbitarum</name>
    <dbReference type="NCBI Taxonomy" id="101091"/>
    <lineage>
        <taxon>Eukaryota</taxon>
        <taxon>Fungi</taxon>
        <taxon>Fungi incertae sedis</taxon>
        <taxon>Mucoromycota</taxon>
        <taxon>Mucoromycotina</taxon>
        <taxon>Mucoromycetes</taxon>
        <taxon>Mucorales</taxon>
        <taxon>Mucorineae</taxon>
        <taxon>Choanephoraceae</taxon>
        <taxon>Choanephoroideae</taxon>
        <taxon>Choanephora</taxon>
    </lineage>
</organism>
<keyword evidence="3" id="KW-0238">DNA-binding</keyword>
<evidence type="ECO:0000256" key="4">
    <source>
        <dbReference type="ARBA" id="ARBA00023163"/>
    </source>
</evidence>
<evidence type="ECO:0000313" key="9">
    <source>
        <dbReference type="EMBL" id="OBZ83525.1"/>
    </source>
</evidence>
<comment type="subcellular location">
    <subcellularLocation>
        <location evidence="1">Nucleus</location>
    </subcellularLocation>
</comment>
<dbReference type="Pfam" id="PF00170">
    <property type="entry name" value="bZIP_1"/>
    <property type="match status" value="1"/>
</dbReference>
<evidence type="ECO:0000256" key="3">
    <source>
        <dbReference type="ARBA" id="ARBA00023125"/>
    </source>
</evidence>
<evidence type="ECO:0000256" key="2">
    <source>
        <dbReference type="ARBA" id="ARBA00023015"/>
    </source>
</evidence>
<evidence type="ECO:0000256" key="5">
    <source>
        <dbReference type="ARBA" id="ARBA00023242"/>
    </source>
</evidence>
<feature type="region of interest" description="Disordered" evidence="7">
    <location>
        <begin position="195"/>
        <end position="216"/>
    </location>
</feature>
<comment type="caution">
    <text evidence="9">The sequence shown here is derived from an EMBL/GenBank/DDBJ whole genome shotgun (WGS) entry which is preliminary data.</text>
</comment>
<dbReference type="SMART" id="SM00338">
    <property type="entry name" value="BRLZ"/>
    <property type="match status" value="1"/>
</dbReference>
<sequence>MFKVNTYQPTSDTLTPTKLLMNPAANDWNFHHKSNSMADFNPYMSEINPFDTNTNDLFDQKFQQAVPSMMMMPPPSPEEDSSNHSLELTRPMASPPSSPPTTDTPPKKQRKKLLEKNREAAYRCRQKKKKWIHDLEEKSVVVESKNKELQEQVSQLREESIYLRNLLLTHGNCNCKVVQAYLRRTSEQLSSSMSNTGLTQLANSPTCSSGHENFGN</sequence>
<dbReference type="OrthoDB" id="295274at2759"/>
<dbReference type="Gene3D" id="1.20.5.170">
    <property type="match status" value="1"/>
</dbReference>
<feature type="domain" description="BZIP" evidence="8">
    <location>
        <begin position="107"/>
        <end position="170"/>
    </location>
</feature>
<evidence type="ECO:0000259" key="8">
    <source>
        <dbReference type="PROSITE" id="PS50217"/>
    </source>
</evidence>
<name>A0A1C7N318_9FUNG</name>
<gene>
    <name evidence="9" type="primary">atf21</name>
    <name evidence="9" type="ORF">A0J61_08429</name>
</gene>